<reference evidence="2" key="1">
    <citation type="journal article" date="2023" name="Nat. Plants">
        <title>Single-cell RNA sequencing provides a high-resolution roadmap for understanding the multicellular compartmentation of specialized metabolism.</title>
        <authorList>
            <person name="Sun S."/>
            <person name="Shen X."/>
            <person name="Li Y."/>
            <person name="Li Y."/>
            <person name="Wang S."/>
            <person name="Li R."/>
            <person name="Zhang H."/>
            <person name="Shen G."/>
            <person name="Guo B."/>
            <person name="Wei J."/>
            <person name="Xu J."/>
            <person name="St-Pierre B."/>
            <person name="Chen S."/>
            <person name="Sun C."/>
        </authorList>
    </citation>
    <scope>NUCLEOTIDE SEQUENCE [LARGE SCALE GENOMIC DNA]</scope>
</reference>
<name>A0ACC0AM28_CATRO</name>
<comment type="caution">
    <text evidence="1">The sequence shown here is derived from an EMBL/GenBank/DDBJ whole genome shotgun (WGS) entry which is preliminary data.</text>
</comment>
<evidence type="ECO:0000313" key="2">
    <source>
        <dbReference type="Proteomes" id="UP001060085"/>
    </source>
</evidence>
<accession>A0ACC0AM28</accession>
<protein>
    <submittedName>
        <fullName evidence="1">Uncharacterized protein</fullName>
    </submittedName>
</protein>
<dbReference type="Proteomes" id="UP001060085">
    <property type="component" value="Linkage Group LG05"/>
</dbReference>
<organism evidence="1 2">
    <name type="scientific">Catharanthus roseus</name>
    <name type="common">Madagascar periwinkle</name>
    <name type="synonym">Vinca rosea</name>
    <dbReference type="NCBI Taxonomy" id="4058"/>
    <lineage>
        <taxon>Eukaryota</taxon>
        <taxon>Viridiplantae</taxon>
        <taxon>Streptophyta</taxon>
        <taxon>Embryophyta</taxon>
        <taxon>Tracheophyta</taxon>
        <taxon>Spermatophyta</taxon>
        <taxon>Magnoliopsida</taxon>
        <taxon>eudicotyledons</taxon>
        <taxon>Gunneridae</taxon>
        <taxon>Pentapetalae</taxon>
        <taxon>asterids</taxon>
        <taxon>lamiids</taxon>
        <taxon>Gentianales</taxon>
        <taxon>Apocynaceae</taxon>
        <taxon>Rauvolfioideae</taxon>
        <taxon>Vinceae</taxon>
        <taxon>Catharanthinae</taxon>
        <taxon>Catharanthus</taxon>
    </lineage>
</organism>
<gene>
    <name evidence="1" type="ORF">M9H77_20390</name>
</gene>
<dbReference type="EMBL" id="CM044705">
    <property type="protein sequence ID" value="KAI5661067.1"/>
    <property type="molecule type" value="Genomic_DNA"/>
</dbReference>
<evidence type="ECO:0000313" key="1">
    <source>
        <dbReference type="EMBL" id="KAI5661067.1"/>
    </source>
</evidence>
<sequence>MKRKNRFETTRNLLETPYGIQFRPQQRESGICADGDQKQMFSPHLDVSKQNPCHTSLMAVPKKLRKSRRLVHFPFFSSCGLLKLVIYTPLKNFFFNVFSNCKRRMAMIQDLYGQVEATSSIMKRAQTVQTYLDARFPSFVKPMIRSIVTKGFWLSLPRLFCELHLPEHDATVILEDENQTEYNTKYLAERRGLSGGWRGFSIAHSLIEGDVLVFHMVRYCKMKVYIIRSDHFAEVDAALCLLHLDAHRTGTSSGQLVSP</sequence>
<keyword evidence="2" id="KW-1185">Reference proteome</keyword>
<proteinExistence type="predicted"/>